<dbReference type="PANTHER" id="PTHR42756:SF1">
    <property type="entry name" value="TRANSCRIPTIONAL REPRESSOR OF EMRAB OPERON"/>
    <property type="match status" value="1"/>
</dbReference>
<dbReference type="PANTHER" id="PTHR42756">
    <property type="entry name" value="TRANSCRIPTIONAL REGULATOR, MARR"/>
    <property type="match status" value="1"/>
</dbReference>
<evidence type="ECO:0000256" key="4">
    <source>
        <dbReference type="ARBA" id="ARBA00023163"/>
    </source>
</evidence>
<dbReference type="RefSeq" id="WP_132223613.1">
    <property type="nucleotide sequence ID" value="NZ_JANKBG010000002.1"/>
</dbReference>
<dbReference type="InterPro" id="IPR000835">
    <property type="entry name" value="HTH_MarR-typ"/>
</dbReference>
<dbReference type="GO" id="GO:0003700">
    <property type="term" value="F:DNA-binding transcription factor activity"/>
    <property type="evidence" value="ECO:0007669"/>
    <property type="project" value="InterPro"/>
</dbReference>
<accession>A0A4V2VLA4</accession>
<name>A0A4V2VLA4_9FIRM</name>
<evidence type="ECO:0000256" key="2">
    <source>
        <dbReference type="ARBA" id="ARBA00023015"/>
    </source>
</evidence>
<dbReference type="Proteomes" id="UP000295773">
    <property type="component" value="Unassembled WGS sequence"/>
</dbReference>
<feature type="domain" description="HTH marR-type" evidence="8">
    <location>
        <begin position="5"/>
        <end position="141"/>
    </location>
</feature>
<dbReference type="InterPro" id="IPR055166">
    <property type="entry name" value="Transc_reg_Sar_Rot_HTH"/>
</dbReference>
<dbReference type="InterPro" id="IPR036390">
    <property type="entry name" value="WH_DNA-bd_sf"/>
</dbReference>
<comment type="similarity">
    <text evidence="5">Belongs to the SarZ family.</text>
</comment>
<dbReference type="SUPFAM" id="SSF46785">
    <property type="entry name" value="Winged helix' DNA-binding domain"/>
    <property type="match status" value="1"/>
</dbReference>
<dbReference type="SMART" id="SM00347">
    <property type="entry name" value="HTH_MARR"/>
    <property type="match status" value="1"/>
</dbReference>
<evidence type="ECO:0000256" key="1">
    <source>
        <dbReference type="ARBA" id="ARBA00004496"/>
    </source>
</evidence>
<sequence length="154" mass="18395">MNISMYTYQKQIERIYRKLNHRSTDFLRPYYEKYQISELQYRVLSHIQEHTACTIGACAKALQQDAGNMSATCKKLEKLGYIFRKRSVSDERVVLLYPTESGKACIHTIHDAMYQHYQKQWNHYNDKDKELIVNGLQKLEQFIEMINEKEDPHE</sequence>
<dbReference type="EMBL" id="SMBP01000002">
    <property type="protein sequence ID" value="TCU63082.1"/>
    <property type="molecule type" value="Genomic_DNA"/>
</dbReference>
<evidence type="ECO:0000313" key="10">
    <source>
        <dbReference type="Proteomes" id="UP000295773"/>
    </source>
</evidence>
<keyword evidence="2" id="KW-0805">Transcription regulation</keyword>
<evidence type="ECO:0000256" key="3">
    <source>
        <dbReference type="ARBA" id="ARBA00023125"/>
    </source>
</evidence>
<reference evidence="9 10" key="1">
    <citation type="submission" date="2019-03" db="EMBL/GenBank/DDBJ databases">
        <title>Genomic Encyclopedia of Type Strains, Phase IV (KMG-IV): sequencing the most valuable type-strain genomes for metagenomic binning, comparative biology and taxonomic classification.</title>
        <authorList>
            <person name="Goeker M."/>
        </authorList>
    </citation>
    <scope>NUCLEOTIDE SEQUENCE [LARGE SCALE GENOMIC DNA]</scope>
    <source>
        <strain evidence="9 10">DSM 29481</strain>
    </source>
</reference>
<dbReference type="Pfam" id="PF22381">
    <property type="entry name" value="Staph_reg_Sar_Rot"/>
    <property type="match status" value="1"/>
</dbReference>
<gene>
    <name evidence="9" type="ORF">EDD61_10285</name>
</gene>
<dbReference type="PROSITE" id="PS50995">
    <property type="entry name" value="HTH_MARR_2"/>
    <property type="match status" value="1"/>
</dbReference>
<keyword evidence="3 9" id="KW-0238">DNA-binding</keyword>
<protein>
    <recommendedName>
        <fullName evidence="6">HTH-type transcriptional regulator SarZ</fullName>
    </recommendedName>
    <alternativeName>
        <fullName evidence="7">Staphylococcal accessory regulator Z</fullName>
    </alternativeName>
</protein>
<dbReference type="GO" id="GO:0005737">
    <property type="term" value="C:cytoplasm"/>
    <property type="evidence" value="ECO:0007669"/>
    <property type="project" value="UniProtKB-SubCell"/>
</dbReference>
<organism evidence="9 10">
    <name type="scientific">Longicatena caecimuris</name>
    <dbReference type="NCBI Taxonomy" id="1796635"/>
    <lineage>
        <taxon>Bacteria</taxon>
        <taxon>Bacillati</taxon>
        <taxon>Bacillota</taxon>
        <taxon>Erysipelotrichia</taxon>
        <taxon>Erysipelotrichales</taxon>
        <taxon>Erysipelotrichaceae</taxon>
        <taxon>Longicatena</taxon>
    </lineage>
</organism>
<keyword evidence="10" id="KW-1185">Reference proteome</keyword>
<comment type="caution">
    <text evidence="9">The sequence shown here is derived from an EMBL/GenBank/DDBJ whole genome shotgun (WGS) entry which is preliminary data.</text>
</comment>
<evidence type="ECO:0000256" key="7">
    <source>
        <dbReference type="ARBA" id="ARBA00047207"/>
    </source>
</evidence>
<evidence type="ECO:0000256" key="5">
    <source>
        <dbReference type="ARBA" id="ARBA00046337"/>
    </source>
</evidence>
<dbReference type="InterPro" id="IPR036388">
    <property type="entry name" value="WH-like_DNA-bd_sf"/>
</dbReference>
<evidence type="ECO:0000313" key="9">
    <source>
        <dbReference type="EMBL" id="TCU63082.1"/>
    </source>
</evidence>
<comment type="subcellular location">
    <subcellularLocation>
        <location evidence="1">Cytoplasm</location>
    </subcellularLocation>
</comment>
<evidence type="ECO:0000256" key="6">
    <source>
        <dbReference type="ARBA" id="ARBA00047188"/>
    </source>
</evidence>
<keyword evidence="4" id="KW-0804">Transcription</keyword>
<dbReference type="Gene3D" id="1.10.10.10">
    <property type="entry name" value="Winged helix-like DNA-binding domain superfamily/Winged helix DNA-binding domain"/>
    <property type="match status" value="1"/>
</dbReference>
<proteinExistence type="inferred from homology"/>
<evidence type="ECO:0000259" key="8">
    <source>
        <dbReference type="PROSITE" id="PS50995"/>
    </source>
</evidence>
<dbReference type="GO" id="GO:0003677">
    <property type="term" value="F:DNA binding"/>
    <property type="evidence" value="ECO:0007669"/>
    <property type="project" value="UniProtKB-KW"/>
</dbReference>
<dbReference type="AlphaFoldDB" id="A0A4V2VLA4"/>